<evidence type="ECO:0000313" key="2">
    <source>
        <dbReference type="EMBL" id="PWU85910.1"/>
    </source>
</evidence>
<reference evidence="2 3" key="1">
    <citation type="journal article" date="2018" name="Microb. Genom.">
        <title>Expanding an expanded genome: long-read sequencing of Trypanosoma cruzi.</title>
        <authorList>
            <person name="Berna L."/>
            <person name="Rodriguez M."/>
            <person name="Chiribao M.L."/>
            <person name="Parodi-Talice A."/>
            <person name="Pita S."/>
            <person name="Rijo G."/>
            <person name="Alvarez-Valin F."/>
            <person name="Robello C."/>
        </authorList>
    </citation>
    <scope>NUCLEOTIDE SEQUENCE [LARGE SCALE GENOMIC DNA]</scope>
    <source>
        <strain evidence="2 3">Dm28c</strain>
    </source>
</reference>
<dbReference type="Proteomes" id="UP000246121">
    <property type="component" value="Unassembled WGS sequence"/>
</dbReference>
<dbReference type="VEuPathDB" id="TriTrypDB:Tc_MARK_3907"/>
<comment type="caution">
    <text evidence="2">The sequence shown here is derived from an EMBL/GenBank/DDBJ whole genome shotgun (WGS) entry which is preliminary data.</text>
</comment>
<organism evidence="2 3">
    <name type="scientific">Trypanosoma cruzi</name>
    <dbReference type="NCBI Taxonomy" id="5693"/>
    <lineage>
        <taxon>Eukaryota</taxon>
        <taxon>Discoba</taxon>
        <taxon>Euglenozoa</taxon>
        <taxon>Kinetoplastea</taxon>
        <taxon>Metakinetoplastina</taxon>
        <taxon>Trypanosomatida</taxon>
        <taxon>Trypanosomatidae</taxon>
        <taxon>Trypanosoma</taxon>
        <taxon>Schizotrypanum</taxon>
    </lineage>
</organism>
<protein>
    <submittedName>
        <fullName evidence="2">Uncharacterized protein</fullName>
    </submittedName>
</protein>
<dbReference type="VEuPathDB" id="TriTrypDB:TcCLB.510163.10"/>
<dbReference type="VEuPathDB" id="TriTrypDB:TcCLB.506459.280"/>
<feature type="compositionally biased region" description="Basic and acidic residues" evidence="1">
    <location>
        <begin position="310"/>
        <end position="325"/>
    </location>
</feature>
<sequence>MRRQMYTREELIALREALTLDTFADPVPLDCPMRTDSDLTLHQTTVRKRNKEDWKVMSFSKRISAFNGTIGENNVTTRPDIHRANFGEASITLCRSNRTEEYTDCDDCGCKVIMPPRLQIPFVTIDPMRRHYNTSSREYKKKAEVNIDMERNMVARLRLRQQRQPTKKNLTECREKQSRYKEVPDSCVVFATSSPPKTEDASGGAFVHITQMVGLGSSTTVPQQEVGSAVSISNVSLFNSMLGSRYLGFTRSMGLWHYLSKTFDGKCLHVLEETADTGPSNGAINNGPIGRHHNGNESSIGPDDSGTTHAGEEKSGSEQVEETHGNYEVLKQRRPHRRRTNRTHAEKRVNRQLKEFFSEMKTSGEDCG</sequence>
<accession>A0A2V2UPB0</accession>
<dbReference type="VEuPathDB" id="TriTrypDB:BCY84_04464"/>
<proteinExistence type="predicted"/>
<gene>
    <name evidence="2" type="ORF">C4B63_138g1</name>
</gene>
<dbReference type="VEuPathDB" id="TriTrypDB:C3747_118g80"/>
<dbReference type="VEuPathDB" id="TriTrypDB:TcBrA4_0053300"/>
<evidence type="ECO:0000256" key="1">
    <source>
        <dbReference type="SAM" id="MobiDB-lite"/>
    </source>
</evidence>
<feature type="region of interest" description="Disordered" evidence="1">
    <location>
        <begin position="278"/>
        <end position="368"/>
    </location>
</feature>
<evidence type="ECO:0000313" key="3">
    <source>
        <dbReference type="Proteomes" id="UP000246121"/>
    </source>
</evidence>
<dbReference type="EMBL" id="PRFA01000138">
    <property type="protein sequence ID" value="PWU85910.1"/>
    <property type="molecule type" value="Genomic_DNA"/>
</dbReference>
<dbReference type="AlphaFoldDB" id="A0A2V2UPB0"/>
<dbReference type="VEuPathDB" id="TriTrypDB:TCSYLVIO_006566"/>
<feature type="compositionally biased region" description="Basic and acidic residues" evidence="1">
    <location>
        <begin position="343"/>
        <end position="368"/>
    </location>
</feature>
<feature type="compositionally biased region" description="Basic residues" evidence="1">
    <location>
        <begin position="332"/>
        <end position="342"/>
    </location>
</feature>
<dbReference type="VEuPathDB" id="TriTrypDB:TCDM_09174"/>
<dbReference type="VEuPathDB" id="TriTrypDB:TcYC6_0037320"/>
<dbReference type="VEuPathDB" id="TriTrypDB:TcG_09231"/>
<dbReference type="VEuPathDB" id="TriTrypDB:TcCL_ESM07916"/>
<name>A0A2V2UPB0_TRYCR</name>
<dbReference type="VEuPathDB" id="TriTrypDB:ECC02_012559"/>
<dbReference type="VEuPathDB" id="TriTrypDB:C4B63_138g1"/>